<evidence type="ECO:0000313" key="4">
    <source>
        <dbReference type="Proteomes" id="UP000011715"/>
    </source>
</evidence>
<reference evidence="3" key="4">
    <citation type="journal article" date="2015" name="G3 (Bethesda)">
        <title>Genome sequences of three phytopathogenic species of the Magnaporthaceae family of fungi.</title>
        <authorList>
            <person name="Okagaki L.H."/>
            <person name="Nunes C.C."/>
            <person name="Sailsbery J."/>
            <person name="Clay B."/>
            <person name="Brown D."/>
            <person name="John T."/>
            <person name="Oh Y."/>
            <person name="Young N."/>
            <person name="Fitzgerald M."/>
            <person name="Haas B.J."/>
            <person name="Zeng Q."/>
            <person name="Young S."/>
            <person name="Adiconis X."/>
            <person name="Fan L."/>
            <person name="Levin J.Z."/>
            <person name="Mitchell T.K."/>
            <person name="Okubara P.A."/>
            <person name="Farman M.L."/>
            <person name="Kohn L.M."/>
            <person name="Birren B."/>
            <person name="Ma L.-J."/>
            <person name="Dean R.A."/>
        </authorList>
    </citation>
    <scope>NUCLEOTIDE SEQUENCE</scope>
    <source>
        <strain evidence="3">ATCC 64411 / 73-15</strain>
    </source>
</reference>
<evidence type="ECO:0000256" key="1">
    <source>
        <dbReference type="SAM" id="SignalP"/>
    </source>
</evidence>
<dbReference type="VEuPathDB" id="FungiDB:MAPG_07170"/>
<reference evidence="4" key="2">
    <citation type="submission" date="2010-05" db="EMBL/GenBank/DDBJ databases">
        <title>The genome sequence of Magnaporthe poae strain ATCC 64411.</title>
        <authorList>
            <person name="Ma L.-J."/>
            <person name="Dead R."/>
            <person name="Young S."/>
            <person name="Zeng Q."/>
            <person name="Koehrsen M."/>
            <person name="Alvarado L."/>
            <person name="Berlin A."/>
            <person name="Chapman S.B."/>
            <person name="Chen Z."/>
            <person name="Freedman E."/>
            <person name="Gellesch M."/>
            <person name="Goldberg J."/>
            <person name="Griggs A."/>
            <person name="Gujja S."/>
            <person name="Heilman E.R."/>
            <person name="Heiman D."/>
            <person name="Hepburn T."/>
            <person name="Howarth C."/>
            <person name="Jen D."/>
            <person name="Larson L."/>
            <person name="Mehta T."/>
            <person name="Neiman D."/>
            <person name="Pearson M."/>
            <person name="Roberts A."/>
            <person name="Saif S."/>
            <person name="Shea T."/>
            <person name="Shenoy N."/>
            <person name="Sisk P."/>
            <person name="Stolte C."/>
            <person name="Sykes S."/>
            <person name="Walk T."/>
            <person name="White J."/>
            <person name="Yandava C."/>
            <person name="Haas B."/>
            <person name="Nusbaum C."/>
            <person name="Birren B."/>
        </authorList>
    </citation>
    <scope>NUCLEOTIDE SEQUENCE [LARGE SCALE GENOMIC DNA]</scope>
    <source>
        <strain evidence="4">ATCC 64411 / 73-15</strain>
    </source>
</reference>
<evidence type="ECO:0008006" key="5">
    <source>
        <dbReference type="Google" id="ProtNLM"/>
    </source>
</evidence>
<reference evidence="2" key="1">
    <citation type="submission" date="2010-05" db="EMBL/GenBank/DDBJ databases">
        <title>The Genome Sequence of Magnaporthe poae strain ATCC 64411.</title>
        <authorList>
            <consortium name="The Broad Institute Genome Sequencing Platform"/>
            <consortium name="Broad Institute Genome Sequencing Center for Infectious Disease"/>
            <person name="Ma L.-J."/>
            <person name="Dead R."/>
            <person name="Young S."/>
            <person name="Zeng Q."/>
            <person name="Koehrsen M."/>
            <person name="Alvarado L."/>
            <person name="Berlin A."/>
            <person name="Chapman S.B."/>
            <person name="Chen Z."/>
            <person name="Freedman E."/>
            <person name="Gellesch M."/>
            <person name="Goldberg J."/>
            <person name="Griggs A."/>
            <person name="Gujja S."/>
            <person name="Heilman E.R."/>
            <person name="Heiman D."/>
            <person name="Hepburn T."/>
            <person name="Howarth C."/>
            <person name="Jen D."/>
            <person name="Larson L."/>
            <person name="Mehta T."/>
            <person name="Neiman D."/>
            <person name="Pearson M."/>
            <person name="Roberts A."/>
            <person name="Saif S."/>
            <person name="Shea T."/>
            <person name="Shenoy N."/>
            <person name="Sisk P."/>
            <person name="Stolte C."/>
            <person name="Sykes S."/>
            <person name="Walk T."/>
            <person name="White J."/>
            <person name="Yandava C."/>
            <person name="Haas B."/>
            <person name="Nusbaum C."/>
            <person name="Birren B."/>
        </authorList>
    </citation>
    <scope>NUCLEOTIDE SEQUENCE</scope>
    <source>
        <strain evidence="2">ATCC 64411</strain>
    </source>
</reference>
<evidence type="ECO:0000313" key="3">
    <source>
        <dbReference type="EnsemblFungi" id="MAPG_07170T0"/>
    </source>
</evidence>
<dbReference type="eggNOG" id="ENOG502SHSP">
    <property type="taxonomic scope" value="Eukaryota"/>
</dbReference>
<dbReference type="OrthoDB" id="5319191at2759"/>
<proteinExistence type="predicted"/>
<dbReference type="AlphaFoldDB" id="A0A0C4E3Y9"/>
<reference evidence="3" key="5">
    <citation type="submission" date="2015-06" db="UniProtKB">
        <authorList>
            <consortium name="EnsemblFungi"/>
        </authorList>
    </citation>
    <scope>IDENTIFICATION</scope>
    <source>
        <strain evidence="3">ATCC 64411</strain>
    </source>
</reference>
<keyword evidence="1" id="KW-0732">Signal</keyword>
<dbReference type="OMA" id="AKYWARM"/>
<dbReference type="EnsemblFungi" id="MAPG_07170T0">
    <property type="protein sequence ID" value="MAPG_07170T0"/>
    <property type="gene ID" value="MAPG_07170"/>
</dbReference>
<organism evidence="3 4">
    <name type="scientific">Magnaporthiopsis poae (strain ATCC 64411 / 73-15)</name>
    <name type="common">Kentucky bluegrass fungus</name>
    <name type="synonym">Magnaporthe poae</name>
    <dbReference type="NCBI Taxonomy" id="644358"/>
    <lineage>
        <taxon>Eukaryota</taxon>
        <taxon>Fungi</taxon>
        <taxon>Dikarya</taxon>
        <taxon>Ascomycota</taxon>
        <taxon>Pezizomycotina</taxon>
        <taxon>Sordariomycetes</taxon>
        <taxon>Sordariomycetidae</taxon>
        <taxon>Magnaporthales</taxon>
        <taxon>Magnaporthaceae</taxon>
        <taxon>Magnaporthiopsis</taxon>
    </lineage>
</organism>
<name>A0A0C4E3Y9_MAGP6</name>
<feature type="chain" id="PRO_5009385674" description="Avirulence protein" evidence="1">
    <location>
        <begin position="22"/>
        <end position="485"/>
    </location>
</feature>
<dbReference type="EMBL" id="ADBL01001733">
    <property type="status" value="NOT_ANNOTATED_CDS"/>
    <property type="molecule type" value="Genomic_DNA"/>
</dbReference>
<gene>
    <name evidence="2" type="ORF">MAPG_07170</name>
</gene>
<reference evidence="2" key="3">
    <citation type="submission" date="2011-03" db="EMBL/GenBank/DDBJ databases">
        <title>Annotation of Magnaporthe poae ATCC 64411.</title>
        <authorList>
            <person name="Ma L.-J."/>
            <person name="Dead R."/>
            <person name="Young S.K."/>
            <person name="Zeng Q."/>
            <person name="Gargeya S."/>
            <person name="Fitzgerald M."/>
            <person name="Haas B."/>
            <person name="Abouelleil A."/>
            <person name="Alvarado L."/>
            <person name="Arachchi H.M."/>
            <person name="Berlin A."/>
            <person name="Brown A."/>
            <person name="Chapman S.B."/>
            <person name="Chen Z."/>
            <person name="Dunbar C."/>
            <person name="Freedman E."/>
            <person name="Gearin G."/>
            <person name="Gellesch M."/>
            <person name="Goldberg J."/>
            <person name="Griggs A."/>
            <person name="Gujja S."/>
            <person name="Heiman D."/>
            <person name="Howarth C."/>
            <person name="Larson L."/>
            <person name="Lui A."/>
            <person name="MacDonald P.J.P."/>
            <person name="Mehta T."/>
            <person name="Montmayeur A."/>
            <person name="Murphy C."/>
            <person name="Neiman D."/>
            <person name="Pearson M."/>
            <person name="Priest M."/>
            <person name="Roberts A."/>
            <person name="Saif S."/>
            <person name="Shea T."/>
            <person name="Shenoy N."/>
            <person name="Sisk P."/>
            <person name="Stolte C."/>
            <person name="Sykes S."/>
            <person name="Yandava C."/>
            <person name="Wortman J."/>
            <person name="Nusbaum C."/>
            <person name="Birren B."/>
        </authorList>
    </citation>
    <scope>NUCLEOTIDE SEQUENCE</scope>
    <source>
        <strain evidence="2">ATCC 64411</strain>
    </source>
</reference>
<accession>A0A0C4E3Y9</accession>
<keyword evidence="4" id="KW-1185">Reference proteome</keyword>
<protein>
    <recommendedName>
        <fullName evidence="5">Avirulence protein</fullName>
    </recommendedName>
</protein>
<sequence length="485" mass="53439">MASAKMMISAMALSAIGGVFAAPQLNSRGMRPNEPAVFAEQPIETYDPVTNKSTSDPAALGPRVTSARFRLFLAKDGAGENAEQGKEALKAMEAGYDCFVGHLGWNSTGLRIFNNSGREPYYKTDIYLVPNVGSGFAGLTHYANRAWIQINAGEMYPSLTVHEWGHAMQWHQGNSWPSINTFRIWSETFAQWVAETYMTSDLCAASRAKYNQTVGDSLFQPFSTVGRSYLALVDGTPRSSQFQGNNYDAWPFFHYLTRNPDGWKGMGRDGIMTLVKQTLPGGANETPLHVLQRVLADSGATVQQVVAKYWARMAYVDIEHAEALRRFEENKNFLNKDAWETVSDGVYKTKKGYAPRYMGAVFGRLLANGDGSYLEGKTNTTSNVAIAIKDATGPYVATLAVRNKASKKVKYIEMPEGKANVTWSSAEEATLVVVNAPEKLISYVGINMYGPPTNTSEVAPESQWDPANREMPFSFTLSGARLSMY</sequence>
<evidence type="ECO:0000313" key="2">
    <source>
        <dbReference type="EMBL" id="KLU88183.1"/>
    </source>
</evidence>
<feature type="signal peptide" evidence="1">
    <location>
        <begin position="1"/>
        <end position="21"/>
    </location>
</feature>
<dbReference type="Proteomes" id="UP000011715">
    <property type="component" value="Unassembled WGS sequence"/>
</dbReference>
<dbReference type="EMBL" id="GL876971">
    <property type="protein sequence ID" value="KLU88183.1"/>
    <property type="molecule type" value="Genomic_DNA"/>
</dbReference>